<organism evidence="4 5">
    <name type="scientific">Stegodyphus mimosarum</name>
    <name type="common">African social velvet spider</name>
    <dbReference type="NCBI Taxonomy" id="407821"/>
    <lineage>
        <taxon>Eukaryota</taxon>
        <taxon>Metazoa</taxon>
        <taxon>Ecdysozoa</taxon>
        <taxon>Arthropoda</taxon>
        <taxon>Chelicerata</taxon>
        <taxon>Arachnida</taxon>
        <taxon>Araneae</taxon>
        <taxon>Araneomorphae</taxon>
        <taxon>Entelegynae</taxon>
        <taxon>Eresoidea</taxon>
        <taxon>Eresidae</taxon>
        <taxon>Stegodyphus</taxon>
    </lineage>
</organism>
<keyword evidence="2" id="KW-0547">Nucleotide-binding</keyword>
<evidence type="ECO:0000256" key="3">
    <source>
        <dbReference type="ARBA" id="ARBA00022840"/>
    </source>
</evidence>
<dbReference type="GO" id="GO:0015631">
    <property type="term" value="F:tubulin binding"/>
    <property type="evidence" value="ECO:0007669"/>
    <property type="project" value="TreeGrafter"/>
</dbReference>
<dbReference type="OrthoDB" id="202825at2759"/>
<proteinExistence type="predicted"/>
<dbReference type="STRING" id="407821.A0A087UCK5"/>
<dbReference type="PANTHER" id="PTHR12241">
    <property type="entry name" value="TUBULIN POLYGLUTAMYLASE"/>
    <property type="match status" value="1"/>
</dbReference>
<evidence type="ECO:0000256" key="2">
    <source>
        <dbReference type="ARBA" id="ARBA00022741"/>
    </source>
</evidence>
<gene>
    <name evidence="4" type="ORF">X975_06465</name>
</gene>
<dbReference type="OMA" id="WENETDR"/>
<dbReference type="InterPro" id="IPR004344">
    <property type="entry name" value="TTL/TTLL_fam"/>
</dbReference>
<evidence type="ECO:0000313" key="5">
    <source>
        <dbReference type="Proteomes" id="UP000054359"/>
    </source>
</evidence>
<dbReference type="GO" id="GO:0070740">
    <property type="term" value="F:tubulin-glutamic acid ligase activity"/>
    <property type="evidence" value="ECO:0007669"/>
    <property type="project" value="TreeGrafter"/>
</dbReference>
<dbReference type="GO" id="GO:0000226">
    <property type="term" value="P:microtubule cytoskeleton organization"/>
    <property type="evidence" value="ECO:0007669"/>
    <property type="project" value="TreeGrafter"/>
</dbReference>
<dbReference type="Pfam" id="PF03133">
    <property type="entry name" value="TTL"/>
    <property type="match status" value="1"/>
</dbReference>
<keyword evidence="3" id="KW-0067">ATP-binding</keyword>
<protein>
    <submittedName>
        <fullName evidence="4">Tubulin polyglutamylase TTLL4</fullName>
    </submittedName>
</protein>
<evidence type="ECO:0000256" key="1">
    <source>
        <dbReference type="ARBA" id="ARBA00022598"/>
    </source>
</evidence>
<feature type="non-terminal residue" evidence="4">
    <location>
        <position position="96"/>
    </location>
</feature>
<evidence type="ECO:0000313" key="4">
    <source>
        <dbReference type="EMBL" id="KFM75094.1"/>
    </source>
</evidence>
<dbReference type="Gene3D" id="3.30.470.20">
    <property type="entry name" value="ATP-grasp fold, B domain"/>
    <property type="match status" value="1"/>
</dbReference>
<dbReference type="AlphaFoldDB" id="A0A087UCK5"/>
<name>A0A087UCK5_STEMI</name>
<sequence length="96" mass="11172">MQNRFGEEDFNFFPETFILPADMKSLKKTWENETDRCWIIKPPASARGTGVKVIHKWGQVPKNRPVVVQKYVSDPYLINGTKFDLRIYVLISSIEP</sequence>
<keyword evidence="1" id="KW-0436">Ligase</keyword>
<reference evidence="4 5" key="1">
    <citation type="submission" date="2013-11" db="EMBL/GenBank/DDBJ databases">
        <title>Genome sequencing of Stegodyphus mimosarum.</title>
        <authorList>
            <person name="Bechsgaard J."/>
        </authorList>
    </citation>
    <scope>NUCLEOTIDE SEQUENCE [LARGE SCALE GENOMIC DNA]</scope>
</reference>
<dbReference type="GO" id="GO:0036064">
    <property type="term" value="C:ciliary basal body"/>
    <property type="evidence" value="ECO:0007669"/>
    <property type="project" value="TreeGrafter"/>
</dbReference>
<dbReference type="PROSITE" id="PS51221">
    <property type="entry name" value="TTL"/>
    <property type="match status" value="1"/>
</dbReference>
<accession>A0A087UCK5</accession>
<dbReference type="EMBL" id="KK119216">
    <property type="protein sequence ID" value="KFM75094.1"/>
    <property type="molecule type" value="Genomic_DNA"/>
</dbReference>
<keyword evidence="5" id="KW-1185">Reference proteome</keyword>
<dbReference type="Proteomes" id="UP000054359">
    <property type="component" value="Unassembled WGS sequence"/>
</dbReference>
<dbReference type="GO" id="GO:0005524">
    <property type="term" value="F:ATP binding"/>
    <property type="evidence" value="ECO:0007669"/>
    <property type="project" value="UniProtKB-KW"/>
</dbReference>
<dbReference type="SUPFAM" id="SSF56059">
    <property type="entry name" value="Glutathione synthetase ATP-binding domain-like"/>
    <property type="match status" value="1"/>
</dbReference>
<dbReference type="PANTHER" id="PTHR12241:SF162">
    <property type="entry name" value="TUBULIN MONOGLUTAMYLASE TTLL4"/>
    <property type="match status" value="1"/>
</dbReference>